<reference evidence="3 5" key="2">
    <citation type="journal article" date="2013" name="Nature">
        <title>Insights into bilaterian evolution from three spiralian genomes.</title>
        <authorList>
            <person name="Simakov O."/>
            <person name="Marletaz F."/>
            <person name="Cho S.J."/>
            <person name="Edsinger-Gonzales E."/>
            <person name="Havlak P."/>
            <person name="Hellsten U."/>
            <person name="Kuo D.H."/>
            <person name="Larsson T."/>
            <person name="Lv J."/>
            <person name="Arendt D."/>
            <person name="Savage R."/>
            <person name="Osoegawa K."/>
            <person name="de Jong P."/>
            <person name="Grimwood J."/>
            <person name="Chapman J.A."/>
            <person name="Shapiro H."/>
            <person name="Aerts A."/>
            <person name="Otillar R.P."/>
            <person name="Terry A.Y."/>
            <person name="Boore J.L."/>
            <person name="Grigoriev I.V."/>
            <person name="Lindberg D.R."/>
            <person name="Seaver E.C."/>
            <person name="Weisblat D.A."/>
            <person name="Putnam N.H."/>
            <person name="Rokhsar D.S."/>
        </authorList>
    </citation>
    <scope>NUCLEOTIDE SEQUENCE</scope>
    <source>
        <strain evidence="3 5">I ESC-2004</strain>
    </source>
</reference>
<dbReference type="EMBL" id="KB308943">
    <property type="protein sequence ID" value="ELT96016.1"/>
    <property type="molecule type" value="Genomic_DNA"/>
</dbReference>
<dbReference type="PRINTS" id="PR00014">
    <property type="entry name" value="FNTYPEIII"/>
</dbReference>
<dbReference type="AlphaFoldDB" id="R7TX47"/>
<dbReference type="SUPFAM" id="SSF49265">
    <property type="entry name" value="Fibronectin type III"/>
    <property type="match status" value="1"/>
</dbReference>
<dbReference type="CDD" id="cd00063">
    <property type="entry name" value="FN3"/>
    <property type="match status" value="1"/>
</dbReference>
<dbReference type="EMBL" id="AMQN01011565">
    <property type="status" value="NOT_ANNOTATED_CDS"/>
    <property type="molecule type" value="Genomic_DNA"/>
</dbReference>
<gene>
    <name evidence="3" type="ORF">CAPTEDRAFT_49277</name>
</gene>
<dbReference type="STRING" id="283909.R7TX47"/>
<dbReference type="SMART" id="SM00060">
    <property type="entry name" value="FN3"/>
    <property type="match status" value="1"/>
</dbReference>
<dbReference type="Pfam" id="PF00041">
    <property type="entry name" value="fn3"/>
    <property type="match status" value="1"/>
</dbReference>
<evidence type="ECO:0000313" key="3">
    <source>
        <dbReference type="EMBL" id="ELT96016.1"/>
    </source>
</evidence>
<dbReference type="PANTHER" id="PTHR14340">
    <property type="entry name" value="MICROFIBRIL-ASSOCIATED GLYCOPROTEIN 3"/>
    <property type="match status" value="1"/>
</dbReference>
<evidence type="ECO:0000259" key="2">
    <source>
        <dbReference type="PROSITE" id="PS50853"/>
    </source>
</evidence>
<dbReference type="HOGENOM" id="CLU_2352527_0_0_1"/>
<dbReference type="InterPro" id="IPR036116">
    <property type="entry name" value="FN3_sf"/>
</dbReference>
<sequence length="104" mass="11620">HHYNLIHNSSDPPGPPRDLTVTEYFKSSISISWQAPESDGGSPVTGYNVERRLVSSKRWLKINKETVTETNYTDTDVVEDNEYEYKTMAENSVGVGPPSEPCTA</sequence>
<feature type="non-terminal residue" evidence="3">
    <location>
        <position position="1"/>
    </location>
</feature>
<evidence type="ECO:0000313" key="4">
    <source>
        <dbReference type="EnsemblMetazoa" id="CapteP49277"/>
    </source>
</evidence>
<protein>
    <recommendedName>
        <fullName evidence="2">Fibronectin type-III domain-containing protein</fullName>
    </recommendedName>
</protein>
<organism evidence="3">
    <name type="scientific">Capitella teleta</name>
    <name type="common">Polychaete worm</name>
    <dbReference type="NCBI Taxonomy" id="283909"/>
    <lineage>
        <taxon>Eukaryota</taxon>
        <taxon>Metazoa</taxon>
        <taxon>Spiralia</taxon>
        <taxon>Lophotrochozoa</taxon>
        <taxon>Annelida</taxon>
        <taxon>Polychaeta</taxon>
        <taxon>Sedentaria</taxon>
        <taxon>Scolecida</taxon>
        <taxon>Capitellidae</taxon>
        <taxon>Capitella</taxon>
    </lineage>
</organism>
<feature type="domain" description="Fibronectin type-III" evidence="2">
    <location>
        <begin position="15"/>
        <end position="104"/>
    </location>
</feature>
<evidence type="ECO:0000256" key="1">
    <source>
        <dbReference type="ARBA" id="ARBA00023319"/>
    </source>
</evidence>
<evidence type="ECO:0000313" key="5">
    <source>
        <dbReference type="Proteomes" id="UP000014760"/>
    </source>
</evidence>
<dbReference type="Proteomes" id="UP000014760">
    <property type="component" value="Unassembled WGS sequence"/>
</dbReference>
<keyword evidence="5" id="KW-1185">Reference proteome</keyword>
<dbReference type="InterPro" id="IPR003961">
    <property type="entry name" value="FN3_dom"/>
</dbReference>
<dbReference type="InterPro" id="IPR013783">
    <property type="entry name" value="Ig-like_fold"/>
</dbReference>
<dbReference type="OMA" id="CISRATC"/>
<keyword evidence="1" id="KW-0393">Immunoglobulin domain</keyword>
<dbReference type="FunFam" id="2.60.40.10:FF:000127">
    <property type="entry name" value="titin isoform X1"/>
    <property type="match status" value="1"/>
</dbReference>
<dbReference type="OrthoDB" id="10052517at2759"/>
<dbReference type="PANTHER" id="PTHR14340:SF9">
    <property type="entry name" value="FIBRONECTIN TYPE-III DOMAIN-CONTAINING PROTEIN"/>
    <property type="match status" value="1"/>
</dbReference>
<feature type="non-terminal residue" evidence="3">
    <location>
        <position position="104"/>
    </location>
</feature>
<name>R7TX47_CAPTE</name>
<proteinExistence type="predicted"/>
<dbReference type="Gene3D" id="2.60.40.10">
    <property type="entry name" value="Immunoglobulins"/>
    <property type="match status" value="1"/>
</dbReference>
<accession>R7TX47</accession>
<reference evidence="5" key="1">
    <citation type="submission" date="2012-12" db="EMBL/GenBank/DDBJ databases">
        <authorList>
            <person name="Hellsten U."/>
            <person name="Grimwood J."/>
            <person name="Chapman J.A."/>
            <person name="Shapiro H."/>
            <person name="Aerts A."/>
            <person name="Otillar R.P."/>
            <person name="Terry A.Y."/>
            <person name="Boore J.L."/>
            <person name="Simakov O."/>
            <person name="Marletaz F."/>
            <person name="Cho S.-J."/>
            <person name="Edsinger-Gonzales E."/>
            <person name="Havlak P."/>
            <person name="Kuo D.-H."/>
            <person name="Larsson T."/>
            <person name="Lv J."/>
            <person name="Arendt D."/>
            <person name="Savage R."/>
            <person name="Osoegawa K."/>
            <person name="de Jong P."/>
            <person name="Lindberg D.R."/>
            <person name="Seaver E.C."/>
            <person name="Weisblat D.A."/>
            <person name="Putnam N.H."/>
            <person name="Grigoriev I.V."/>
            <person name="Rokhsar D.S."/>
        </authorList>
    </citation>
    <scope>NUCLEOTIDE SEQUENCE</scope>
    <source>
        <strain evidence="5">I ESC-2004</strain>
    </source>
</reference>
<dbReference type="PROSITE" id="PS50853">
    <property type="entry name" value="FN3"/>
    <property type="match status" value="1"/>
</dbReference>
<reference evidence="4" key="3">
    <citation type="submission" date="2015-06" db="UniProtKB">
        <authorList>
            <consortium name="EnsemblMetazoa"/>
        </authorList>
    </citation>
    <scope>IDENTIFICATION</scope>
</reference>
<dbReference type="EnsemblMetazoa" id="CapteT49277">
    <property type="protein sequence ID" value="CapteP49277"/>
    <property type="gene ID" value="CapteG49277"/>
</dbReference>